<feature type="active site" description="Glycyl thioester intermediate" evidence="5">
    <location>
        <position position="973"/>
    </location>
</feature>
<comment type="catalytic activity">
    <reaction evidence="1">
        <text>S-ubiquitinyl-[E2 ubiquitin-conjugating enzyme]-L-cysteine + [acceptor protein]-L-lysine = [E2 ubiquitin-conjugating enzyme]-L-cysteine + N(6)-ubiquitinyl-[acceptor protein]-L-lysine.</text>
        <dbReference type="EC" id="2.3.2.26"/>
    </reaction>
</comment>
<sequence length="1005" mass="113446">MFGDDRRRQINLGGATTTASHAAILAQAQQERQRRHLEKRQLDASRVIQSHWRAYAAKLSVRREMLAQFDREPIGTMLSTRLLIFGGCERSRLVAWTRAASDAGEATILGLLTGPQSNSWLVLMRQIAHYMLLQTAADPQSSDSLLFLQFINLLSKNRPLSETANVPVAEQIIGYLLARDLYPKLSYCIISFPVQSKSAPQLLELVTLAVAPFRLFSTSHPYYRQSFVGIIINILTIPLLPNRITVPALLTLSSNTPFASFDLVSSSPLFQQIPSDVRRLHLLANLLVFVAPRYASSPASLNNTSLESYLRLLNTILSELPVNALDQWKPKKQQVELAAGEDSDDSTKQFKSQVVESRPSISVPDAKTASRLANLVSQEHITSLLALSEKSIAIWHQIIHLLVNILSKWPGRRDGLLTTIATGPRGPIVFKKLWRDSVRGSHLGKDTGGRSMRDARFVNDWPPLILLVELYTQALLTMSDDEFFASSPAGGTVSRNPLIIGEVTALSRQLLNIVFPLYWTEDTNEIKDGTVPGMTLTWEMVRERITKCLQAIHARDSRRPFTPAGHWLVSDQFDVKSFVAAAIAEEGQLDEGSHPRLLTKRELAYISPRLGILNNIPFSIPFETRVSIFRSFIHNDQVKFDDTFNGSSLFKHRVTIRRDRVSQDGFDHLNDLGPAWKGRLAIQFVDQFGQEEAGIDGGGVFKEFLTSLSKEVFDTDRGLWLATKQQELYPNSHSYAKEPHQLNWYRFIGRVLGKALYEGILVDVAFAGFFLAKWLGKQSYLDDLASLDPELYQGLIFLKNYTGRFEDLVANALLDLGITRTVNLKRNGQNIPVTKENRLEYIILVAYYRLTRQIKMQCDAFFEGLSEIIDPKWLRMFNQQELKILVGGVEEPIDLNDLRENVVYGGLYDDNHPTVRMFWRVCESLDQERRKQLLRFVTSCARPPLLGFKELNPKFAIRDAGIDESRLPTASTCVNLLKLPLYQDEETLRRKLLHAISAGAGFDLS</sequence>
<dbReference type="PROSITE" id="PS50237">
    <property type="entry name" value="HECT"/>
    <property type="match status" value="1"/>
</dbReference>
<dbReference type="InterPro" id="IPR000569">
    <property type="entry name" value="HECT_dom"/>
</dbReference>
<dbReference type="PANTHER" id="PTHR45700">
    <property type="entry name" value="UBIQUITIN-PROTEIN LIGASE E3C"/>
    <property type="match status" value="1"/>
</dbReference>
<organism evidence="7 8">
    <name type="scientific">Serendipita indica (strain DSM 11827)</name>
    <name type="common">Root endophyte fungus</name>
    <name type="synonym">Piriformospora indica</name>
    <dbReference type="NCBI Taxonomy" id="1109443"/>
    <lineage>
        <taxon>Eukaryota</taxon>
        <taxon>Fungi</taxon>
        <taxon>Dikarya</taxon>
        <taxon>Basidiomycota</taxon>
        <taxon>Agaricomycotina</taxon>
        <taxon>Agaricomycetes</taxon>
        <taxon>Sebacinales</taxon>
        <taxon>Serendipitaceae</taxon>
        <taxon>Serendipita</taxon>
    </lineage>
</organism>
<keyword evidence="8" id="KW-1185">Reference proteome</keyword>
<reference evidence="7 8" key="1">
    <citation type="journal article" date="2011" name="PLoS Pathog.">
        <title>Endophytic Life Strategies Decoded by Genome and Transcriptome Analyses of the Mutualistic Root Symbiont Piriformospora indica.</title>
        <authorList>
            <person name="Zuccaro A."/>
            <person name="Lahrmann U."/>
            <person name="Guldener U."/>
            <person name="Langen G."/>
            <person name="Pfiffi S."/>
            <person name="Biedenkopf D."/>
            <person name="Wong P."/>
            <person name="Samans B."/>
            <person name="Grimm C."/>
            <person name="Basiewicz M."/>
            <person name="Murat C."/>
            <person name="Martin F."/>
            <person name="Kogel K.H."/>
        </authorList>
    </citation>
    <scope>NUCLEOTIDE SEQUENCE [LARGE SCALE GENOMIC DNA]</scope>
    <source>
        <strain evidence="7 8">DSM 11827</strain>
    </source>
</reference>
<dbReference type="Pfam" id="PF00632">
    <property type="entry name" value="HECT"/>
    <property type="match status" value="1"/>
</dbReference>
<feature type="domain" description="HECT" evidence="6">
    <location>
        <begin position="668"/>
        <end position="1005"/>
    </location>
</feature>
<evidence type="ECO:0000256" key="1">
    <source>
        <dbReference type="ARBA" id="ARBA00000885"/>
    </source>
</evidence>
<dbReference type="AlphaFoldDB" id="G4T674"/>
<evidence type="ECO:0000256" key="2">
    <source>
        <dbReference type="ARBA" id="ARBA00012485"/>
    </source>
</evidence>
<dbReference type="HOGENOM" id="CLU_002173_2_4_1"/>
<evidence type="ECO:0000256" key="4">
    <source>
        <dbReference type="ARBA" id="ARBA00022786"/>
    </source>
</evidence>
<keyword evidence="3" id="KW-0808">Transferase</keyword>
<gene>
    <name evidence="7" type="ORF">PIIN_00587</name>
</gene>
<dbReference type="SMART" id="SM00119">
    <property type="entry name" value="HECTc"/>
    <property type="match status" value="1"/>
</dbReference>
<dbReference type="CDD" id="cd00078">
    <property type="entry name" value="HECTc"/>
    <property type="match status" value="1"/>
</dbReference>
<dbReference type="Gene3D" id="3.30.2160.10">
    <property type="entry name" value="Hect, E3 ligase catalytic domain"/>
    <property type="match status" value="1"/>
</dbReference>
<protein>
    <recommendedName>
        <fullName evidence="2">HECT-type E3 ubiquitin transferase</fullName>
        <ecNumber evidence="2">2.3.2.26</ecNumber>
    </recommendedName>
</protein>
<dbReference type="PANTHER" id="PTHR45700:SF2">
    <property type="entry name" value="UBIQUITIN-PROTEIN LIGASE E3C"/>
    <property type="match status" value="1"/>
</dbReference>
<comment type="caution">
    <text evidence="7">The sequence shown here is derived from an EMBL/GenBank/DDBJ whole genome shotgun (WGS) entry which is preliminary data.</text>
</comment>
<dbReference type="InterPro" id="IPR035983">
    <property type="entry name" value="Hect_E3_ubiquitin_ligase"/>
</dbReference>
<evidence type="ECO:0000313" key="8">
    <source>
        <dbReference type="Proteomes" id="UP000007148"/>
    </source>
</evidence>
<evidence type="ECO:0000259" key="6">
    <source>
        <dbReference type="PROSITE" id="PS50237"/>
    </source>
</evidence>
<dbReference type="FunCoup" id="G4T674">
    <property type="interactions" value="203"/>
</dbReference>
<dbReference type="Gene3D" id="3.30.2410.10">
    <property type="entry name" value="Hect, E3 ligase catalytic domain"/>
    <property type="match status" value="1"/>
</dbReference>
<dbReference type="FunFam" id="3.30.2160.10:FF:000002">
    <property type="entry name" value="Putative Ubiquitin-protein ligase E3C"/>
    <property type="match status" value="1"/>
</dbReference>
<dbReference type="GO" id="GO:0061630">
    <property type="term" value="F:ubiquitin protein ligase activity"/>
    <property type="evidence" value="ECO:0007669"/>
    <property type="project" value="UniProtKB-EC"/>
</dbReference>
<proteinExistence type="predicted"/>
<dbReference type="EMBL" id="CAFZ01000006">
    <property type="protein sequence ID" value="CCA66825.1"/>
    <property type="molecule type" value="Genomic_DNA"/>
</dbReference>
<evidence type="ECO:0000313" key="7">
    <source>
        <dbReference type="EMBL" id="CCA66825.1"/>
    </source>
</evidence>
<dbReference type="Gene3D" id="3.90.1750.10">
    <property type="entry name" value="Hect, E3 ligase catalytic domains"/>
    <property type="match status" value="1"/>
</dbReference>
<dbReference type="SUPFAM" id="SSF56204">
    <property type="entry name" value="Hect, E3 ligase catalytic domain"/>
    <property type="match status" value="1"/>
</dbReference>
<dbReference type="FunFam" id="3.30.2410.10:FF:000011">
    <property type="entry name" value="Putative Ubiquitin-protein ligase E3C"/>
    <property type="match status" value="1"/>
</dbReference>
<keyword evidence="7" id="KW-0436">Ligase</keyword>
<evidence type="ECO:0000256" key="3">
    <source>
        <dbReference type="ARBA" id="ARBA00022679"/>
    </source>
</evidence>
<dbReference type="GO" id="GO:0006511">
    <property type="term" value="P:ubiquitin-dependent protein catabolic process"/>
    <property type="evidence" value="ECO:0007669"/>
    <property type="project" value="TreeGrafter"/>
</dbReference>
<name>G4T674_SERID</name>
<dbReference type="InterPro" id="IPR044611">
    <property type="entry name" value="E3A/B/C-like"/>
</dbReference>
<dbReference type="Proteomes" id="UP000007148">
    <property type="component" value="Unassembled WGS sequence"/>
</dbReference>
<keyword evidence="4 5" id="KW-0833">Ubl conjugation pathway</keyword>
<dbReference type="OMA" id="LAWYRFI"/>
<dbReference type="GO" id="GO:0016874">
    <property type="term" value="F:ligase activity"/>
    <property type="evidence" value="ECO:0007669"/>
    <property type="project" value="UniProtKB-KW"/>
</dbReference>
<evidence type="ECO:0000256" key="5">
    <source>
        <dbReference type="PROSITE-ProRule" id="PRU00104"/>
    </source>
</evidence>
<dbReference type="eggNOG" id="KOG0942">
    <property type="taxonomic scope" value="Eukaryota"/>
</dbReference>
<dbReference type="InParanoid" id="G4T674"/>
<accession>G4T674</accession>
<dbReference type="EC" id="2.3.2.26" evidence="2"/>
<dbReference type="STRING" id="1109443.G4T674"/>
<dbReference type="OrthoDB" id="8068875at2759"/>
<dbReference type="GO" id="GO:0000209">
    <property type="term" value="P:protein polyubiquitination"/>
    <property type="evidence" value="ECO:0007669"/>
    <property type="project" value="InterPro"/>
</dbReference>